<keyword evidence="3" id="KW-1003">Cell membrane</keyword>
<feature type="domain" description="Mechanosensitive ion channel MscS" evidence="8">
    <location>
        <begin position="110"/>
        <end position="175"/>
    </location>
</feature>
<reference evidence="10 11" key="1">
    <citation type="submission" date="2023-10" db="EMBL/GenBank/DDBJ databases">
        <title>Characteristics and mechanism of a salt-tolerant marine origin heterotrophic nitrifying- aerobic denitrifying bacteria Marinobacter xestospongiae HN1.</title>
        <authorList>
            <person name="Qi R."/>
        </authorList>
    </citation>
    <scope>NUCLEOTIDE SEQUENCE [LARGE SCALE GENOMIC DNA]</scope>
    <source>
        <strain evidence="10 11">HN1</strain>
    </source>
</reference>
<keyword evidence="6 7" id="KW-0472">Membrane</keyword>
<evidence type="ECO:0000259" key="9">
    <source>
        <dbReference type="Pfam" id="PF21082"/>
    </source>
</evidence>
<dbReference type="PROSITE" id="PS01246">
    <property type="entry name" value="UPF0003"/>
    <property type="match status" value="1"/>
</dbReference>
<comment type="caution">
    <text evidence="7">Lacks conserved residue(s) required for the propagation of feature annotation.</text>
</comment>
<feature type="transmembrane region" description="Helical" evidence="7">
    <location>
        <begin position="94"/>
        <end position="123"/>
    </location>
</feature>
<evidence type="ECO:0000313" key="10">
    <source>
        <dbReference type="EMBL" id="MDV2078694.1"/>
    </source>
</evidence>
<dbReference type="SUPFAM" id="SSF50182">
    <property type="entry name" value="Sm-like ribonucleoproteins"/>
    <property type="match status" value="1"/>
</dbReference>
<sequence length="277" mass="30046">MEDLFGANGAASGLIDQATTMIVAYAPKVVLALVTLIVGLWLIKRLMNLLESRLTAKDPTLSKFLGGLIGITLKILLLISVASMVGIATTSFVAIMGAAGLAVGLALQGSLANFAGGVLILIFKPFKVGDVIEAQGYLGTVVEIQILYTVLNTFDNRRIIIPNGNLSNASLINYSAYNTRRCDMSFGIGYGDDIEKAKGIIRRLIENDDRAMTDPAPMVVVGGLGESSVDFTVRVWLKAENYWPFYFDMQENVKKTFDAEGISIPFPQRDVHLYKAD</sequence>
<dbReference type="PANTHER" id="PTHR30221:SF1">
    <property type="entry name" value="SMALL-CONDUCTANCE MECHANOSENSITIVE CHANNEL"/>
    <property type="match status" value="1"/>
</dbReference>
<dbReference type="Pfam" id="PF00924">
    <property type="entry name" value="MS_channel_2nd"/>
    <property type="match status" value="1"/>
</dbReference>
<dbReference type="InterPro" id="IPR006685">
    <property type="entry name" value="MscS_channel_2nd"/>
</dbReference>
<name>A0ABU3VWQ1_9GAMM</name>
<dbReference type="Gene3D" id="3.30.70.100">
    <property type="match status" value="1"/>
</dbReference>
<dbReference type="EMBL" id="JAWIIJ010000004">
    <property type="protein sequence ID" value="MDV2078694.1"/>
    <property type="molecule type" value="Genomic_DNA"/>
</dbReference>
<organism evidence="10 11">
    <name type="scientific">Marinobacter xestospongiae</name>
    <dbReference type="NCBI Taxonomy" id="994319"/>
    <lineage>
        <taxon>Bacteria</taxon>
        <taxon>Pseudomonadati</taxon>
        <taxon>Pseudomonadota</taxon>
        <taxon>Gammaproteobacteria</taxon>
        <taxon>Pseudomonadales</taxon>
        <taxon>Marinobacteraceae</taxon>
        <taxon>Marinobacter</taxon>
    </lineage>
</organism>
<dbReference type="Pfam" id="PF21082">
    <property type="entry name" value="MS_channel_3rd"/>
    <property type="match status" value="1"/>
</dbReference>
<evidence type="ECO:0000256" key="6">
    <source>
        <dbReference type="ARBA" id="ARBA00023136"/>
    </source>
</evidence>
<dbReference type="InterPro" id="IPR006686">
    <property type="entry name" value="MscS_channel_CS"/>
</dbReference>
<dbReference type="InterPro" id="IPR045275">
    <property type="entry name" value="MscS_archaea/bacteria_type"/>
</dbReference>
<dbReference type="InterPro" id="IPR011014">
    <property type="entry name" value="MscS_channel_TM-2"/>
</dbReference>
<comment type="function">
    <text evidence="7">Mechanosensitive channel that participates in the regulation of osmotic pressure changes within the cell, opening in response to stretch forces in the membrane lipid bilayer, without the need for other proteins. Contributes to normal resistance to hypoosmotic shock. Forms an ion channel of 1.0 nanosiemens conductance with a slight preference for anions.</text>
</comment>
<evidence type="ECO:0000256" key="1">
    <source>
        <dbReference type="ARBA" id="ARBA00004651"/>
    </source>
</evidence>
<dbReference type="PANTHER" id="PTHR30221">
    <property type="entry name" value="SMALL-CONDUCTANCE MECHANOSENSITIVE CHANNEL"/>
    <property type="match status" value="1"/>
</dbReference>
<evidence type="ECO:0000256" key="2">
    <source>
        <dbReference type="ARBA" id="ARBA00008017"/>
    </source>
</evidence>
<dbReference type="Gene3D" id="1.10.287.1260">
    <property type="match status" value="1"/>
</dbReference>
<comment type="subcellular location">
    <subcellularLocation>
        <location evidence="7">Cell inner membrane</location>
        <topology evidence="7">Multi-pass membrane protein</topology>
    </subcellularLocation>
    <subcellularLocation>
        <location evidence="1">Cell membrane</location>
        <topology evidence="1">Multi-pass membrane protein</topology>
    </subcellularLocation>
</comment>
<dbReference type="SUPFAM" id="SSF82861">
    <property type="entry name" value="Mechanosensitive channel protein MscS (YggB), transmembrane region"/>
    <property type="match status" value="1"/>
</dbReference>
<keyword evidence="11" id="KW-1185">Reference proteome</keyword>
<protein>
    <recommendedName>
        <fullName evidence="7">Small-conductance mechanosensitive channel</fullName>
    </recommendedName>
</protein>
<keyword evidence="5 7" id="KW-1133">Transmembrane helix</keyword>
<evidence type="ECO:0000313" key="11">
    <source>
        <dbReference type="Proteomes" id="UP001269819"/>
    </source>
</evidence>
<dbReference type="Proteomes" id="UP001269819">
    <property type="component" value="Unassembled WGS sequence"/>
</dbReference>
<gene>
    <name evidence="10" type="ORF">RYS15_08355</name>
</gene>
<evidence type="ECO:0000256" key="5">
    <source>
        <dbReference type="ARBA" id="ARBA00022989"/>
    </source>
</evidence>
<dbReference type="SUPFAM" id="SSF82689">
    <property type="entry name" value="Mechanosensitive channel protein MscS (YggB), C-terminal domain"/>
    <property type="match status" value="1"/>
</dbReference>
<evidence type="ECO:0000256" key="3">
    <source>
        <dbReference type="ARBA" id="ARBA00022475"/>
    </source>
</evidence>
<evidence type="ECO:0000259" key="8">
    <source>
        <dbReference type="Pfam" id="PF00924"/>
    </source>
</evidence>
<dbReference type="Gene3D" id="2.30.30.60">
    <property type="match status" value="1"/>
</dbReference>
<dbReference type="InterPro" id="IPR011066">
    <property type="entry name" value="MscS_channel_C_sf"/>
</dbReference>
<keyword evidence="7" id="KW-0407">Ion channel</keyword>
<feature type="domain" description="Mechanosensitive ion channel MscS C-terminal" evidence="9">
    <location>
        <begin position="184"/>
        <end position="264"/>
    </location>
</feature>
<comment type="caution">
    <text evidence="10">The sequence shown here is derived from an EMBL/GenBank/DDBJ whole genome shotgun (WGS) entry which is preliminary data.</text>
</comment>
<proteinExistence type="inferred from homology"/>
<evidence type="ECO:0000256" key="4">
    <source>
        <dbReference type="ARBA" id="ARBA00022692"/>
    </source>
</evidence>
<feature type="transmembrane region" description="Helical" evidence="7">
    <location>
        <begin position="22"/>
        <end position="43"/>
    </location>
</feature>
<dbReference type="RefSeq" id="WP_316973408.1">
    <property type="nucleotide sequence ID" value="NZ_JAWIIJ010000004.1"/>
</dbReference>
<accession>A0ABU3VWQ1</accession>
<keyword evidence="7" id="KW-0813">Transport</keyword>
<dbReference type="InterPro" id="IPR008910">
    <property type="entry name" value="MSC_TM_helix"/>
</dbReference>
<keyword evidence="4 7" id="KW-0812">Transmembrane</keyword>
<dbReference type="Pfam" id="PF05552">
    <property type="entry name" value="MS_channel_1st_1"/>
    <property type="match status" value="1"/>
</dbReference>
<comment type="similarity">
    <text evidence="2 7">Belongs to the MscS (TC 1.A.23) family.</text>
</comment>
<dbReference type="InterPro" id="IPR049278">
    <property type="entry name" value="MS_channel_C"/>
</dbReference>
<keyword evidence="7" id="KW-0406">Ion transport</keyword>
<comment type="subunit">
    <text evidence="7">Homoheptamer.</text>
</comment>
<dbReference type="InterPro" id="IPR010920">
    <property type="entry name" value="LSM_dom_sf"/>
</dbReference>
<feature type="transmembrane region" description="Helical" evidence="7">
    <location>
        <begin position="64"/>
        <end position="88"/>
    </location>
</feature>
<keyword evidence="7" id="KW-0997">Cell inner membrane</keyword>
<evidence type="ECO:0000256" key="7">
    <source>
        <dbReference type="RuleBase" id="RU369025"/>
    </source>
</evidence>
<dbReference type="InterPro" id="IPR023408">
    <property type="entry name" value="MscS_beta-dom_sf"/>
</dbReference>